<accession>A0A6I2RHI5</accession>
<reference evidence="3 4" key="1">
    <citation type="journal article" date="2019" name="Nat. Med.">
        <title>A library of human gut bacterial isolates paired with longitudinal multiomics data enables mechanistic microbiome research.</title>
        <authorList>
            <person name="Poyet M."/>
            <person name="Groussin M."/>
            <person name="Gibbons S.M."/>
            <person name="Avila-Pacheco J."/>
            <person name="Jiang X."/>
            <person name="Kearney S.M."/>
            <person name="Perrotta A.R."/>
            <person name="Berdy B."/>
            <person name="Zhao S."/>
            <person name="Lieberman T.D."/>
            <person name="Swanson P.K."/>
            <person name="Smith M."/>
            <person name="Roesemann S."/>
            <person name="Alexander J.E."/>
            <person name="Rich S.A."/>
            <person name="Livny J."/>
            <person name="Vlamakis H."/>
            <person name="Clish C."/>
            <person name="Bullock K."/>
            <person name="Deik A."/>
            <person name="Scott J."/>
            <person name="Pierce K.A."/>
            <person name="Xavier R.J."/>
            <person name="Alm E.J."/>
        </authorList>
    </citation>
    <scope>NUCLEOTIDE SEQUENCE [LARGE SCALE GENOMIC DNA]</scope>
    <source>
        <strain evidence="3 4">BIOML-A5</strain>
    </source>
</reference>
<gene>
    <name evidence="3" type="ORF">GKE90_07435</name>
    <name evidence="2" type="ORF">PNE06_04175</name>
</gene>
<dbReference type="RefSeq" id="WP_131971126.1">
    <property type="nucleotide sequence ID" value="NZ_BAABXT010000001.1"/>
</dbReference>
<evidence type="ECO:0000313" key="2">
    <source>
        <dbReference type="EMBL" id="MDB7932264.1"/>
    </source>
</evidence>
<protein>
    <submittedName>
        <fullName evidence="3">Uncharacterized protein</fullName>
    </submittedName>
</protein>
<keyword evidence="1" id="KW-0812">Transmembrane</keyword>
<organism evidence="3 4">
    <name type="scientific">Flavonifractor plautii</name>
    <name type="common">Fusobacterium plautii</name>
    <dbReference type="NCBI Taxonomy" id="292800"/>
    <lineage>
        <taxon>Bacteria</taxon>
        <taxon>Bacillati</taxon>
        <taxon>Bacillota</taxon>
        <taxon>Clostridia</taxon>
        <taxon>Eubacteriales</taxon>
        <taxon>Oscillospiraceae</taxon>
        <taxon>Flavonifractor</taxon>
    </lineage>
</organism>
<dbReference type="EMBL" id="JAQLWV010000004">
    <property type="protein sequence ID" value="MDB7932264.1"/>
    <property type="molecule type" value="Genomic_DNA"/>
</dbReference>
<keyword evidence="1" id="KW-0472">Membrane</keyword>
<evidence type="ECO:0000313" key="4">
    <source>
        <dbReference type="Proteomes" id="UP000429811"/>
    </source>
</evidence>
<sequence>MAAFVLIHAELGLGGLILLVTLPGQKRYRKVYQAKSGYWYYNITGQDGRAERQVLYLEGYPSKEKILEHMKRLRTDYCILRCEMEGKQYEKRCD</sequence>
<feature type="transmembrane region" description="Helical" evidence="1">
    <location>
        <begin position="6"/>
        <end position="24"/>
    </location>
</feature>
<keyword evidence="1" id="KW-1133">Transmembrane helix</keyword>
<dbReference type="AlphaFoldDB" id="A0A6I2RHI5"/>
<dbReference type="EMBL" id="WKPO01000008">
    <property type="protein sequence ID" value="MSB48533.1"/>
    <property type="molecule type" value="Genomic_DNA"/>
</dbReference>
<evidence type="ECO:0000256" key="1">
    <source>
        <dbReference type="SAM" id="Phobius"/>
    </source>
</evidence>
<dbReference type="Proteomes" id="UP001211173">
    <property type="component" value="Unassembled WGS sequence"/>
</dbReference>
<evidence type="ECO:0000313" key="3">
    <source>
        <dbReference type="EMBL" id="MSB48533.1"/>
    </source>
</evidence>
<dbReference type="Proteomes" id="UP000429811">
    <property type="component" value="Unassembled WGS sequence"/>
</dbReference>
<reference evidence="2" key="2">
    <citation type="submission" date="2023-01" db="EMBL/GenBank/DDBJ databases">
        <title>Human gut microbiome strain richness.</title>
        <authorList>
            <person name="Chen-Liaw A."/>
        </authorList>
    </citation>
    <scope>NUCLEOTIDE SEQUENCE</scope>
    <source>
        <strain evidence="2">1001287st1_F4_1001285I_161205</strain>
    </source>
</reference>
<name>A0A6I2RHI5_FLAPL</name>
<comment type="caution">
    <text evidence="3">The sequence shown here is derived from an EMBL/GenBank/DDBJ whole genome shotgun (WGS) entry which is preliminary data.</text>
</comment>
<proteinExistence type="predicted"/>